<organism evidence="5 8">
    <name type="scientific">Mycobacterium tuberculosis</name>
    <dbReference type="NCBI Taxonomy" id="1773"/>
    <lineage>
        <taxon>Bacteria</taxon>
        <taxon>Bacillati</taxon>
        <taxon>Actinomycetota</taxon>
        <taxon>Actinomycetes</taxon>
        <taxon>Mycobacteriales</taxon>
        <taxon>Mycobacteriaceae</taxon>
        <taxon>Mycobacterium</taxon>
        <taxon>Mycobacterium tuberculosis complex</taxon>
    </lineage>
</organism>
<evidence type="ECO:0000313" key="10">
    <source>
        <dbReference type="Proteomes" id="UP000046947"/>
    </source>
</evidence>
<evidence type="ECO:0000313" key="7">
    <source>
        <dbReference type="EMBL" id="COX04182.1"/>
    </source>
</evidence>
<gene>
    <name evidence="2" type="ORF">ERS007681_01312</name>
    <name evidence="3" type="ORF">ERS007688_00828</name>
    <name evidence="5" type="ORF">ERS007703_01442</name>
    <name evidence="6" type="ORF">ERS007720_01299</name>
    <name evidence="7" type="ORF">ERS007741_03681</name>
    <name evidence="4" type="ORF">ERS027646_02399</name>
</gene>
<reference evidence="5" key="2">
    <citation type="submission" date="2015-03" db="EMBL/GenBank/DDBJ databases">
        <authorList>
            <person name="Murphy D."/>
        </authorList>
    </citation>
    <scope>NUCLEOTIDE SEQUENCE [LARGE SCALE GENOMIC DNA]</scope>
    <source>
        <strain evidence="5">K00500041</strain>
    </source>
</reference>
<evidence type="ECO:0000313" key="5">
    <source>
        <dbReference type="EMBL" id="COV46364.1"/>
    </source>
</evidence>
<dbReference type="Proteomes" id="UP000048289">
    <property type="component" value="Unassembled WGS sequence"/>
</dbReference>
<sequence>MSRIDLMQSLPNDGLAQRVRPGQLAAQLQPLRRRPGGRVHTVGDGADRHLIGVESRPQLVEHGTTDPAMQQRDAVGPLRQPQAHVCHVEFGRIVLGAQRDDAVGRQPRQQPRPAIAALVIDVALHHLEREPVDPGGDGSMSGEHRAGPHHSQCGVEIQTRIGDQFTDAFDAEESGVALVHVEDLRRGELFDGGVRTNRPHPADAGQDLLFDAMFLVATVEAVGDVAQVVLVLRDIRIQQEQRNPTHLRYPDPGAQHGVVSQGDLDQHWIPVGVGEQTQRQPLRVQRWVGLVLPAVRGKRLPEVAGAVVQPHRDQRHAQIGRGFQMVAGENPKTARVIRQHLGYPELQREVRDPGRQGLCGYPGVLLLLIPQRTAQVVVQVGRQLIEGAQKFCVQRKFVETRWVHRAQQRHRIMTALLPQCRVDRREQILCRFVPGPPQIGRQLVQGGKTFG</sequence>
<proteinExistence type="predicted"/>
<dbReference type="AlphaFoldDB" id="A0A0U0RCU4"/>
<evidence type="ECO:0000313" key="3">
    <source>
        <dbReference type="EMBL" id="CFE47681.1"/>
    </source>
</evidence>
<accession>A0A0U0RCU4</accession>
<evidence type="ECO:0000313" key="11">
    <source>
        <dbReference type="Proteomes" id="UP000048289"/>
    </source>
</evidence>
<feature type="region of interest" description="Disordered" evidence="1">
    <location>
        <begin position="129"/>
        <end position="150"/>
    </location>
</feature>
<dbReference type="Proteomes" id="UP000038802">
    <property type="component" value="Unassembled WGS sequence"/>
</dbReference>
<reference evidence="8 9" key="1">
    <citation type="submission" date="2015-03" db="EMBL/GenBank/DDBJ databases">
        <authorList>
            <consortium name="Pathogen Informatics"/>
        </authorList>
    </citation>
    <scope>NUCLEOTIDE SEQUENCE [LARGE SCALE GENOMIC DNA]</scope>
    <source>
        <strain evidence="4 13">Bir 172</strain>
        <strain evidence="2 11">G09901357</strain>
        <strain evidence="3 10">H09601792</strain>
        <strain evidence="8">K00500041</strain>
        <strain evidence="6 9">M09401471</strain>
        <strain evidence="7 12">P00601463</strain>
    </source>
</reference>
<dbReference type="Proteomes" id="UP000044938">
    <property type="component" value="Unassembled WGS sequence"/>
</dbReference>
<evidence type="ECO:0000313" key="2">
    <source>
        <dbReference type="EMBL" id="CFE38941.1"/>
    </source>
</evidence>
<dbReference type="Proteomes" id="UP000046947">
    <property type="component" value="Unassembled WGS sequence"/>
</dbReference>
<dbReference type="EMBL" id="CHKL01000595">
    <property type="protein sequence ID" value="COX04182.1"/>
    <property type="molecule type" value="Genomic_DNA"/>
</dbReference>
<evidence type="ECO:0000313" key="12">
    <source>
        <dbReference type="Proteomes" id="UP000048600"/>
    </source>
</evidence>
<dbReference type="EMBL" id="CSAE01000122">
    <property type="protein sequence ID" value="COV46364.1"/>
    <property type="molecule type" value="Genomic_DNA"/>
</dbReference>
<evidence type="ECO:0000313" key="8">
    <source>
        <dbReference type="Proteomes" id="UP000038802"/>
    </source>
</evidence>
<dbReference type="Proteomes" id="UP000048600">
    <property type="component" value="Unassembled WGS sequence"/>
</dbReference>
<dbReference type="Proteomes" id="UP000048948">
    <property type="component" value="Unassembled WGS sequence"/>
</dbReference>
<evidence type="ECO:0000313" key="13">
    <source>
        <dbReference type="Proteomes" id="UP000048948"/>
    </source>
</evidence>
<name>A0A0U0RCU4_MYCTX</name>
<evidence type="ECO:0000256" key="1">
    <source>
        <dbReference type="SAM" id="MobiDB-lite"/>
    </source>
</evidence>
<dbReference type="EMBL" id="CFOE01000126">
    <property type="protein sequence ID" value="CFE38941.1"/>
    <property type="molecule type" value="Genomic_DNA"/>
</dbReference>
<dbReference type="EMBL" id="CNGE01000435">
    <property type="protein sequence ID" value="CKS74911.1"/>
    <property type="molecule type" value="Genomic_DNA"/>
</dbReference>
<dbReference type="EMBL" id="CFOH01000088">
    <property type="protein sequence ID" value="CFE47681.1"/>
    <property type="molecule type" value="Genomic_DNA"/>
</dbReference>
<dbReference type="EMBL" id="CSAJ01000124">
    <property type="protein sequence ID" value="COV96288.1"/>
    <property type="molecule type" value="Genomic_DNA"/>
</dbReference>
<evidence type="ECO:0000313" key="9">
    <source>
        <dbReference type="Proteomes" id="UP000044938"/>
    </source>
</evidence>
<evidence type="ECO:0000313" key="4">
    <source>
        <dbReference type="EMBL" id="CKS74911.1"/>
    </source>
</evidence>
<evidence type="ECO:0000313" key="6">
    <source>
        <dbReference type="EMBL" id="COV96288.1"/>
    </source>
</evidence>
<protein>
    <submittedName>
        <fullName evidence="5">Uncharacterized protein</fullName>
    </submittedName>
</protein>